<feature type="short sequence motif" description="Q motif" evidence="10">
    <location>
        <begin position="1"/>
        <end position="29"/>
    </location>
</feature>
<dbReference type="InterPro" id="IPR027417">
    <property type="entry name" value="P-loop_NTPase"/>
</dbReference>
<evidence type="ECO:0000313" key="16">
    <source>
        <dbReference type="Proteomes" id="UP000029079"/>
    </source>
</evidence>
<dbReference type="Proteomes" id="UP000029079">
    <property type="component" value="Chromosome"/>
</dbReference>
<dbReference type="SMART" id="SM00490">
    <property type="entry name" value="HELICc"/>
    <property type="match status" value="1"/>
</dbReference>
<dbReference type="CDD" id="cd18787">
    <property type="entry name" value="SF2_C_DEAD"/>
    <property type="match status" value="1"/>
</dbReference>
<dbReference type="GO" id="GO:0003724">
    <property type="term" value="F:RNA helicase activity"/>
    <property type="evidence" value="ECO:0007669"/>
    <property type="project" value="UniProtKB-UniRule"/>
</dbReference>
<comment type="subunit">
    <text evidence="9">Oligomerizes, may be a member of the RNA degradosome.</text>
</comment>
<feature type="compositionally biased region" description="Basic and acidic residues" evidence="11">
    <location>
        <begin position="485"/>
        <end position="500"/>
    </location>
</feature>
<dbReference type="PATRIC" id="fig|759620.7.peg.60"/>
<protein>
    <recommendedName>
        <fullName evidence="9">DEAD-box ATP-dependent RNA helicase CshA</fullName>
        <ecNumber evidence="9">3.6.4.13</ecNumber>
    </recommendedName>
</protein>
<dbReference type="KEGG" id="wci:WS105_0063"/>
<evidence type="ECO:0000256" key="4">
    <source>
        <dbReference type="ARBA" id="ARBA00022806"/>
    </source>
</evidence>
<dbReference type="GO" id="GO:0005829">
    <property type="term" value="C:cytosol"/>
    <property type="evidence" value="ECO:0007669"/>
    <property type="project" value="TreeGrafter"/>
</dbReference>
<dbReference type="InterPro" id="IPR050547">
    <property type="entry name" value="DEAD_box_RNA_helicases"/>
</dbReference>
<evidence type="ECO:0000256" key="1">
    <source>
        <dbReference type="ARBA" id="ARBA00022490"/>
    </source>
</evidence>
<feature type="domain" description="Helicase ATP-binding" evidence="12">
    <location>
        <begin position="32"/>
        <end position="202"/>
    </location>
</feature>
<gene>
    <name evidence="9" type="primary">cshA</name>
    <name evidence="15" type="ORF">WS74_0062</name>
</gene>
<evidence type="ECO:0000313" key="15">
    <source>
        <dbReference type="EMBL" id="AIM62314.1"/>
    </source>
</evidence>
<evidence type="ECO:0000256" key="8">
    <source>
        <dbReference type="ARBA" id="ARBA00047984"/>
    </source>
</evidence>
<keyword evidence="16" id="KW-1185">Reference proteome</keyword>
<keyword evidence="3 9" id="KW-0378">Hydrolase</keyword>
<dbReference type="InterPro" id="IPR014014">
    <property type="entry name" value="RNA_helicase_DEAD_Q_motif"/>
</dbReference>
<dbReference type="InterPro" id="IPR044742">
    <property type="entry name" value="DEAD/DEAH_RhlB"/>
</dbReference>
<dbReference type="InterPro" id="IPR000629">
    <property type="entry name" value="RNA-helicase_DEAD-box_CS"/>
</dbReference>
<evidence type="ECO:0000256" key="5">
    <source>
        <dbReference type="ARBA" id="ARBA00022840"/>
    </source>
</evidence>
<proteinExistence type="inferred from homology"/>
<accession>A0A075U4D3</accession>
<feature type="compositionally biased region" description="Basic and acidic residues" evidence="11">
    <location>
        <begin position="518"/>
        <end position="528"/>
    </location>
</feature>
<dbReference type="SMART" id="SM00487">
    <property type="entry name" value="DEXDc"/>
    <property type="match status" value="1"/>
</dbReference>
<comment type="similarity">
    <text evidence="9">Belongs to the DEAD box helicase family. CshA subfamily.</text>
</comment>
<name>A0A075U4D3_9LACO</name>
<evidence type="ECO:0000256" key="11">
    <source>
        <dbReference type="SAM" id="MobiDB-lite"/>
    </source>
</evidence>
<comment type="catalytic activity">
    <reaction evidence="8 9">
        <text>ATP + H2O = ADP + phosphate + H(+)</text>
        <dbReference type="Rhea" id="RHEA:13065"/>
        <dbReference type="ChEBI" id="CHEBI:15377"/>
        <dbReference type="ChEBI" id="CHEBI:15378"/>
        <dbReference type="ChEBI" id="CHEBI:30616"/>
        <dbReference type="ChEBI" id="CHEBI:43474"/>
        <dbReference type="ChEBI" id="CHEBI:456216"/>
        <dbReference type="EC" id="3.6.4.13"/>
    </reaction>
</comment>
<feature type="compositionally biased region" description="Gly residues" evidence="11">
    <location>
        <begin position="475"/>
        <end position="484"/>
    </location>
</feature>
<keyword evidence="4 9" id="KW-0347">Helicase</keyword>
<feature type="domain" description="Helicase C-terminal" evidence="13">
    <location>
        <begin position="213"/>
        <end position="373"/>
    </location>
</feature>
<dbReference type="KEGG" id="wce:WS08_0063"/>
<keyword evidence="2 9" id="KW-0547">Nucleotide-binding</keyword>
<dbReference type="GO" id="GO:0033592">
    <property type="term" value="F:RNA strand annealing activity"/>
    <property type="evidence" value="ECO:0007669"/>
    <property type="project" value="TreeGrafter"/>
</dbReference>
<dbReference type="InterPro" id="IPR011545">
    <property type="entry name" value="DEAD/DEAH_box_helicase_dom"/>
</dbReference>
<dbReference type="PROSITE" id="PS51195">
    <property type="entry name" value="Q_MOTIF"/>
    <property type="match status" value="1"/>
</dbReference>
<dbReference type="CDD" id="cd00268">
    <property type="entry name" value="DEADc"/>
    <property type="match status" value="1"/>
</dbReference>
<evidence type="ECO:0000256" key="3">
    <source>
        <dbReference type="ARBA" id="ARBA00022801"/>
    </source>
</evidence>
<sequence>MKFSELGLTKDLLTAIEKHGYEEATPIQEKTIPLTLDGKDVIGQAQTGTGKTAAFGLPILEMIDTTDTKPQALVVSPTRELAIQTQDELFKLGREKRVRVQAVFGGADIRRQINGLQHGAHIVVGTPGRLIDHIRRGTIDLSQVKTLILDEADEMLNMGFLDDIEAILKAVPDQRQTLLFSATMPPAIKRIGVQFMKDPIHVQIEAKELTTDLVEQFYVRVKESEKFDALTRILDVQQPKLAIMFGRTKRRVDELTRGLELRGYKAAGIHGDLTQQKRSQVLKQFKNHELRILVATDVAARGLDVSGVDYVYNFDIPQDPESYVHRIGRTGRAGAEGTSVTFVTSAEMDYLKDIEKLTKKRMTPLKPATYEEAVSGRLGAATDRVEKLVKRANVSLAEEEINNLVEKYDAQTLAAALLGAVADISDMETPVTLSHERPLPRKRGGQGGGRGGYRGGNRNGGRGGDRGGNRREGGRGGYRGGNRNGGRDGGRDGGSRREGGNRNGGSSRREGGNGGQRRSRDFVIRNND</sequence>
<dbReference type="HAMAP" id="MF_01493">
    <property type="entry name" value="DEAD_helicase_CshA"/>
    <property type="match status" value="1"/>
</dbReference>
<dbReference type="EC" id="3.6.4.13" evidence="9"/>
<dbReference type="GO" id="GO:0005840">
    <property type="term" value="C:ribosome"/>
    <property type="evidence" value="ECO:0007669"/>
    <property type="project" value="TreeGrafter"/>
</dbReference>
<dbReference type="GO" id="GO:0006401">
    <property type="term" value="P:RNA catabolic process"/>
    <property type="evidence" value="ECO:0007669"/>
    <property type="project" value="UniProtKB-UniRule"/>
</dbReference>
<feature type="region of interest" description="Disordered" evidence="11">
    <location>
        <begin position="429"/>
        <end position="528"/>
    </location>
</feature>
<feature type="compositionally biased region" description="Gly residues" evidence="11">
    <location>
        <begin position="445"/>
        <end position="462"/>
    </location>
</feature>
<evidence type="ECO:0000259" key="12">
    <source>
        <dbReference type="PROSITE" id="PS51192"/>
    </source>
</evidence>
<dbReference type="EMBL" id="CP009223">
    <property type="protein sequence ID" value="AIM62314.1"/>
    <property type="molecule type" value="Genomic_DNA"/>
</dbReference>
<evidence type="ECO:0000256" key="7">
    <source>
        <dbReference type="ARBA" id="ARBA00023016"/>
    </source>
</evidence>
<dbReference type="KEGG" id="wct:WS74_0062"/>
<dbReference type="PROSITE" id="PS51192">
    <property type="entry name" value="HELICASE_ATP_BIND_1"/>
    <property type="match status" value="1"/>
</dbReference>
<evidence type="ECO:0000256" key="6">
    <source>
        <dbReference type="ARBA" id="ARBA00022884"/>
    </source>
</evidence>
<dbReference type="SUPFAM" id="SSF52540">
    <property type="entry name" value="P-loop containing nucleoside triphosphate hydrolases"/>
    <property type="match status" value="1"/>
</dbReference>
<keyword evidence="6 9" id="KW-0694">RNA-binding</keyword>
<reference evidence="15 16" key="1">
    <citation type="journal article" date="2014" name="Genome Announc.">
        <title>Complete Genome Sequences of Fish Pathogenic Weissella ceti Strains WS74 and WS105.</title>
        <authorList>
            <person name="Figueiredo H.C."/>
            <person name="Leal C.A."/>
            <person name="Dorella F.A."/>
            <person name="Carvalho A.F."/>
            <person name="Soares S.C."/>
            <person name="Pereira F.L."/>
            <person name="Azevedo V.A."/>
        </authorList>
    </citation>
    <scope>NUCLEOTIDE SEQUENCE [LARGE SCALE GENOMIC DNA]</scope>
    <source>
        <strain evidence="15 16">WS74</strain>
    </source>
</reference>
<dbReference type="FunFam" id="3.40.50.300:FF:000108">
    <property type="entry name" value="ATP-dependent RNA helicase RhlE"/>
    <property type="match status" value="1"/>
</dbReference>
<dbReference type="PROSITE" id="PS00039">
    <property type="entry name" value="DEAD_ATP_HELICASE"/>
    <property type="match status" value="1"/>
</dbReference>
<dbReference type="GO" id="GO:0016887">
    <property type="term" value="F:ATP hydrolysis activity"/>
    <property type="evidence" value="ECO:0007669"/>
    <property type="project" value="RHEA"/>
</dbReference>
<dbReference type="PANTHER" id="PTHR47963:SF5">
    <property type="entry name" value="DEAD-BOX ATP-DEPENDENT RNA HELICASE CSHA"/>
    <property type="match status" value="1"/>
</dbReference>
<evidence type="ECO:0000256" key="2">
    <source>
        <dbReference type="ARBA" id="ARBA00022741"/>
    </source>
</evidence>
<evidence type="ECO:0000256" key="10">
    <source>
        <dbReference type="PROSITE-ProRule" id="PRU00552"/>
    </source>
</evidence>
<comment type="subcellular location">
    <subcellularLocation>
        <location evidence="9">Cytoplasm</location>
    </subcellularLocation>
</comment>
<keyword evidence="1 9" id="KW-0963">Cytoplasm</keyword>
<reference evidence="16" key="2">
    <citation type="submission" date="2014-08" db="EMBL/GenBank/DDBJ databases">
        <title>Complete genome of Weissella ceti strain WS74 isolated from diseased rainbow trout in Brazil.</title>
        <authorList>
            <person name="Figueiredo H.C.P."/>
            <person name="Leal C.A.G."/>
            <person name="Pereira F.L."/>
            <person name="Soares S.C."/>
            <person name="Dorella F.A."/>
            <person name="Carvalho A.F."/>
            <person name="Azevedo V.A.C."/>
        </authorList>
    </citation>
    <scope>NUCLEOTIDE SEQUENCE [LARGE SCALE GENOMIC DNA]</scope>
    <source>
        <strain evidence="16">WS74</strain>
    </source>
</reference>
<dbReference type="InterPro" id="IPR001650">
    <property type="entry name" value="Helicase_C-like"/>
</dbReference>
<comment type="function">
    <text evidence="9">DEAD-box RNA helicase possibly involved in RNA degradation. Unwinds dsRNA in both 5'- and 3'-directions, has RNA-dependent ATPase activity.</text>
</comment>
<dbReference type="AlphaFoldDB" id="A0A075U4D3"/>
<dbReference type="GO" id="GO:0009409">
    <property type="term" value="P:response to cold"/>
    <property type="evidence" value="ECO:0007669"/>
    <property type="project" value="TreeGrafter"/>
</dbReference>
<organism evidence="15 16">
    <name type="scientific">Weissella ceti</name>
    <dbReference type="NCBI Taxonomy" id="759620"/>
    <lineage>
        <taxon>Bacteria</taxon>
        <taxon>Bacillati</taxon>
        <taxon>Bacillota</taxon>
        <taxon>Bacilli</taxon>
        <taxon>Lactobacillales</taxon>
        <taxon>Lactobacillaceae</taxon>
        <taxon>Weissella</taxon>
    </lineage>
</organism>
<dbReference type="STRING" id="759620.WS105_0063"/>
<dbReference type="PROSITE" id="PS51194">
    <property type="entry name" value="HELICASE_CTER"/>
    <property type="match status" value="1"/>
</dbReference>
<feature type="compositionally biased region" description="Basic and acidic residues" evidence="11">
    <location>
        <begin position="463"/>
        <end position="474"/>
    </location>
</feature>
<dbReference type="GO" id="GO:0005524">
    <property type="term" value="F:ATP binding"/>
    <property type="evidence" value="ECO:0007669"/>
    <property type="project" value="UniProtKB-UniRule"/>
</dbReference>
<dbReference type="Pfam" id="PF00270">
    <property type="entry name" value="DEAD"/>
    <property type="match status" value="1"/>
</dbReference>
<dbReference type="RefSeq" id="WP_009495684.1">
    <property type="nucleotide sequence ID" value="NZ_CP009223.1"/>
</dbReference>
<keyword evidence="5 9" id="KW-0067">ATP-binding</keyword>
<evidence type="ECO:0000259" key="14">
    <source>
        <dbReference type="PROSITE" id="PS51195"/>
    </source>
</evidence>
<dbReference type="InterPro" id="IPR030880">
    <property type="entry name" value="DEAD_helicase_CshA"/>
</dbReference>
<evidence type="ECO:0000259" key="13">
    <source>
        <dbReference type="PROSITE" id="PS51194"/>
    </source>
</evidence>
<evidence type="ECO:0000256" key="9">
    <source>
        <dbReference type="HAMAP-Rule" id="MF_01493"/>
    </source>
</evidence>
<keyword evidence="7 9" id="KW-0346">Stress response</keyword>
<dbReference type="PANTHER" id="PTHR47963">
    <property type="entry name" value="DEAD-BOX ATP-DEPENDENT RNA HELICASE 47, MITOCHONDRIAL"/>
    <property type="match status" value="1"/>
</dbReference>
<dbReference type="Pfam" id="PF00271">
    <property type="entry name" value="Helicase_C"/>
    <property type="match status" value="1"/>
</dbReference>
<dbReference type="OrthoDB" id="9805696at2"/>
<dbReference type="Gene3D" id="3.40.50.300">
    <property type="entry name" value="P-loop containing nucleotide triphosphate hydrolases"/>
    <property type="match status" value="2"/>
</dbReference>
<feature type="domain" description="DEAD-box RNA helicase Q" evidence="14">
    <location>
        <begin position="1"/>
        <end position="29"/>
    </location>
</feature>
<dbReference type="InterPro" id="IPR014001">
    <property type="entry name" value="Helicase_ATP-bd"/>
</dbReference>